<comment type="pathway">
    <text evidence="7">Cell wall biogenesis; peptidoglycan biosynthesis.</text>
</comment>
<name>A0AAD4AG18_9GAMM</name>
<proteinExistence type="inferred from homology"/>
<accession>A0AAD4AG18</accession>
<evidence type="ECO:0000313" key="8">
    <source>
        <dbReference type="EMBL" id="KAF7767570.1"/>
    </source>
</evidence>
<reference evidence="8" key="1">
    <citation type="journal article" date="2012" name="J. Bacteriol.">
        <title>Genome sequences of type strains of seven species of the marine bacterium Pseudoalteromonas.</title>
        <authorList>
            <person name="Xie B.B."/>
            <person name="Shu Y.L."/>
            <person name="Qin Q.L."/>
            <person name="Rong J.C."/>
            <person name="Zhang X.Y."/>
            <person name="Chen X.L."/>
            <person name="Shi M."/>
            <person name="He H.L."/>
            <person name="Zhou B.C."/>
            <person name="Zhang Y.Z."/>
        </authorList>
    </citation>
    <scope>NUCLEOTIDE SEQUENCE</scope>
    <source>
        <strain evidence="8">DSM 8771</strain>
    </source>
</reference>
<feature type="binding site" evidence="7">
    <location>
        <begin position="75"/>
        <end position="76"/>
    </location>
    <ligand>
        <name>substrate</name>
    </ligand>
</feature>
<dbReference type="GO" id="GO:0008881">
    <property type="term" value="F:glutamate racemase activity"/>
    <property type="evidence" value="ECO:0007669"/>
    <property type="project" value="UniProtKB-UniRule"/>
</dbReference>
<evidence type="ECO:0000256" key="7">
    <source>
        <dbReference type="HAMAP-Rule" id="MF_00258"/>
    </source>
</evidence>
<evidence type="ECO:0000256" key="4">
    <source>
        <dbReference type="ARBA" id="ARBA00022984"/>
    </source>
</evidence>
<dbReference type="EMBL" id="AHBZ03000023">
    <property type="protein sequence ID" value="KAF7767570.1"/>
    <property type="molecule type" value="Genomic_DNA"/>
</dbReference>
<comment type="similarity">
    <text evidence="7">Belongs to the aspartate/glutamate racemases family.</text>
</comment>
<dbReference type="HAMAP" id="MF_00258">
    <property type="entry name" value="Glu_racemase"/>
    <property type="match status" value="1"/>
</dbReference>
<dbReference type="Gene3D" id="3.40.50.1860">
    <property type="match status" value="2"/>
</dbReference>
<dbReference type="InterPro" id="IPR001920">
    <property type="entry name" value="Asp/Glu_race"/>
</dbReference>
<dbReference type="RefSeq" id="WP_010365388.1">
    <property type="nucleotide sequence ID" value="NZ_AHBZ03000023.1"/>
</dbReference>
<dbReference type="EC" id="5.1.1.3" evidence="2 7"/>
<dbReference type="Proteomes" id="UP000016487">
    <property type="component" value="Unassembled WGS sequence"/>
</dbReference>
<dbReference type="PROSITE" id="PS00923">
    <property type="entry name" value="ASP_GLU_RACEMASE_1"/>
    <property type="match status" value="1"/>
</dbReference>
<comment type="caution">
    <text evidence="8">The sequence shown here is derived from an EMBL/GenBank/DDBJ whole genome shotgun (WGS) entry which is preliminary data.</text>
</comment>
<dbReference type="AlphaFoldDB" id="A0AAD4AG18"/>
<dbReference type="Pfam" id="PF01177">
    <property type="entry name" value="Asp_Glu_race"/>
    <property type="match status" value="1"/>
</dbReference>
<sequence>MSPHILVFDSGIGGTSVLAHIKASIPSAHFSYVMDNALLPYGLQSEQTIRARLAALVQYIDEQELNVDIIVIACNTASTSALEATRQLTRISIVGVVPAIKPAAALSDTKHIALLATPATSNNAYTHSLIEQFAQGLRVDLHHSTALVTFAEALYWNRLVEDAKVVTELHRIAIAPEVDTIVLGCTHFPILKRHFEQFYSSDVKLVDSGEAIARRVQSLLAQAGKYTMILCERDLSRKKPLQFYATAPDKISFTEQEIKLISLNSISY</sequence>
<keyword evidence="4 7" id="KW-0573">Peptidoglycan synthesis</keyword>
<dbReference type="InterPro" id="IPR018187">
    <property type="entry name" value="Asp/Glu_racemase_AS_1"/>
</dbReference>
<dbReference type="PANTHER" id="PTHR21198:SF2">
    <property type="entry name" value="GLUTAMATE RACEMASE"/>
    <property type="match status" value="1"/>
</dbReference>
<dbReference type="InterPro" id="IPR015942">
    <property type="entry name" value="Asp/Glu/hydantoin_racemase"/>
</dbReference>
<dbReference type="GO" id="GO:0009252">
    <property type="term" value="P:peptidoglycan biosynthetic process"/>
    <property type="evidence" value="ECO:0007669"/>
    <property type="project" value="UniProtKB-UniRule"/>
</dbReference>
<feature type="binding site" evidence="7">
    <location>
        <begin position="9"/>
        <end position="10"/>
    </location>
    <ligand>
        <name>substrate</name>
    </ligand>
</feature>
<dbReference type="InterPro" id="IPR033134">
    <property type="entry name" value="Asp/Glu_racemase_AS_2"/>
</dbReference>
<dbReference type="NCBIfam" id="TIGR00067">
    <property type="entry name" value="glut_race"/>
    <property type="match status" value="1"/>
</dbReference>
<comment type="function">
    <text evidence="7">Provides the (R)-glutamate required for cell wall biosynthesis.</text>
</comment>
<evidence type="ECO:0000256" key="1">
    <source>
        <dbReference type="ARBA" id="ARBA00001602"/>
    </source>
</evidence>
<feature type="binding site" evidence="7">
    <location>
        <begin position="186"/>
        <end position="187"/>
    </location>
    <ligand>
        <name>substrate</name>
    </ligand>
</feature>
<dbReference type="PANTHER" id="PTHR21198">
    <property type="entry name" value="GLUTAMATE RACEMASE"/>
    <property type="match status" value="1"/>
</dbReference>
<keyword evidence="6 7" id="KW-0961">Cell wall biogenesis/degradation</keyword>
<dbReference type="PROSITE" id="PS00924">
    <property type="entry name" value="ASP_GLU_RACEMASE_2"/>
    <property type="match status" value="1"/>
</dbReference>
<gene>
    <name evidence="7 8" type="primary">murI</name>
    <name evidence="8" type="ORF">PCIT_a3614</name>
</gene>
<dbReference type="SUPFAM" id="SSF53681">
    <property type="entry name" value="Aspartate/glutamate racemase"/>
    <property type="match status" value="2"/>
</dbReference>
<comment type="catalytic activity">
    <reaction evidence="1 7">
        <text>L-glutamate = D-glutamate</text>
        <dbReference type="Rhea" id="RHEA:12813"/>
        <dbReference type="ChEBI" id="CHEBI:29985"/>
        <dbReference type="ChEBI" id="CHEBI:29986"/>
        <dbReference type="EC" id="5.1.1.3"/>
    </reaction>
</comment>
<feature type="active site" description="Proton donor/acceptor" evidence="7">
    <location>
        <position position="185"/>
    </location>
</feature>
<feature type="binding site" evidence="7">
    <location>
        <begin position="41"/>
        <end position="42"/>
    </location>
    <ligand>
        <name>substrate</name>
    </ligand>
</feature>
<organism evidence="8 9">
    <name type="scientific">Pseudoalteromonas citrea</name>
    <dbReference type="NCBI Taxonomy" id="43655"/>
    <lineage>
        <taxon>Bacteria</taxon>
        <taxon>Pseudomonadati</taxon>
        <taxon>Pseudomonadota</taxon>
        <taxon>Gammaproteobacteria</taxon>
        <taxon>Alteromonadales</taxon>
        <taxon>Pseudoalteromonadaceae</taxon>
        <taxon>Pseudoalteromonas</taxon>
    </lineage>
</organism>
<feature type="active site" description="Proton donor/acceptor" evidence="7">
    <location>
        <position position="74"/>
    </location>
</feature>
<dbReference type="GO" id="GO:0008360">
    <property type="term" value="P:regulation of cell shape"/>
    <property type="evidence" value="ECO:0007669"/>
    <property type="project" value="UniProtKB-KW"/>
</dbReference>
<evidence type="ECO:0000256" key="3">
    <source>
        <dbReference type="ARBA" id="ARBA00022960"/>
    </source>
</evidence>
<evidence type="ECO:0000256" key="6">
    <source>
        <dbReference type="ARBA" id="ARBA00023316"/>
    </source>
</evidence>
<dbReference type="InterPro" id="IPR004391">
    <property type="entry name" value="Glu_race"/>
</dbReference>
<evidence type="ECO:0000256" key="5">
    <source>
        <dbReference type="ARBA" id="ARBA00023235"/>
    </source>
</evidence>
<evidence type="ECO:0000313" key="9">
    <source>
        <dbReference type="Proteomes" id="UP000016487"/>
    </source>
</evidence>
<keyword evidence="5 7" id="KW-0413">Isomerase</keyword>
<reference evidence="8" key="2">
    <citation type="submission" date="2015-03" db="EMBL/GenBank/DDBJ databases">
        <title>Genome sequence of Pseudoalteromonas citrea.</title>
        <authorList>
            <person name="Xie B.-B."/>
            <person name="Rong J.-C."/>
            <person name="Qin Q.-L."/>
            <person name="Zhang Y.-Z."/>
        </authorList>
    </citation>
    <scope>NUCLEOTIDE SEQUENCE</scope>
    <source>
        <strain evidence="8">DSM 8771</strain>
    </source>
</reference>
<dbReference type="GO" id="GO:0071555">
    <property type="term" value="P:cell wall organization"/>
    <property type="evidence" value="ECO:0007669"/>
    <property type="project" value="UniProtKB-KW"/>
</dbReference>
<keyword evidence="3 7" id="KW-0133">Cell shape</keyword>
<evidence type="ECO:0000256" key="2">
    <source>
        <dbReference type="ARBA" id="ARBA00013090"/>
    </source>
</evidence>
<protein>
    <recommendedName>
        <fullName evidence="2 7">Glutamate racemase</fullName>
        <ecNumber evidence="2 7">5.1.1.3</ecNumber>
    </recommendedName>
</protein>